<feature type="transmembrane region" description="Helical" evidence="1">
    <location>
        <begin position="184"/>
        <end position="207"/>
    </location>
</feature>
<feature type="transmembrane region" description="Helical" evidence="1">
    <location>
        <begin position="101"/>
        <end position="120"/>
    </location>
</feature>
<dbReference type="Pfam" id="PF00892">
    <property type="entry name" value="EamA"/>
    <property type="match status" value="2"/>
</dbReference>
<protein>
    <submittedName>
        <fullName evidence="3">EamA family transporter</fullName>
    </submittedName>
</protein>
<dbReference type="EMBL" id="AP018042">
    <property type="protein sequence ID" value="BAX79691.1"/>
    <property type="molecule type" value="Genomic_DNA"/>
</dbReference>
<sequence>MQYSSKLKGSLLALFATISYSNVYIFSKMALQDISLASFGILWFGFALFYNSLYYYFFSERTQPNQLSPKSKGILFLIGISELISVSAFFLAISLSENPAIVSFLANTSPIFVIFISFIFLKTRYNLLAIIGIIVTLAGVFLINYSDSRFSWNQFLTPSSVATLIFAFFYALSLVLTRSAVKTIPLLMITICRTLFLFLGFVFYNLIIWEIPYYSTNSIIYTGIGSILGPFLGITLTFGSLKYVDASVTTLIGTSRSLFIVLGAFIFMNIFPTEYQLWGGIFTIVGIVIISIADITNKQT</sequence>
<gene>
    <name evidence="3" type="ORF">ALGA_1306</name>
</gene>
<feature type="transmembrane region" description="Helical" evidence="1">
    <location>
        <begin position="277"/>
        <end position="296"/>
    </location>
</feature>
<feature type="domain" description="EamA" evidence="2">
    <location>
        <begin position="8"/>
        <end position="144"/>
    </location>
</feature>
<feature type="transmembrane region" description="Helical" evidence="1">
    <location>
        <begin position="37"/>
        <end position="58"/>
    </location>
</feature>
<reference evidence="4" key="2">
    <citation type="journal article" date="2020" name="Antonie Van Leeuwenhoek">
        <title>Labilibaculum antarcticum sp. nov., a novel facultative anaerobic, psychrotorelant bacterium isolated from marine sediment of Antarctica.</title>
        <authorList>
            <person name="Watanabe M."/>
            <person name="Kojima H."/>
            <person name="Fukui M."/>
        </authorList>
    </citation>
    <scope>NUCLEOTIDE SEQUENCE [LARGE SCALE GENOMIC DNA]</scope>
    <source>
        <strain evidence="4">SPP2</strain>
    </source>
</reference>
<dbReference type="GO" id="GO:0016020">
    <property type="term" value="C:membrane"/>
    <property type="evidence" value="ECO:0007669"/>
    <property type="project" value="InterPro"/>
</dbReference>
<dbReference type="PANTHER" id="PTHR22911:SF137">
    <property type="entry name" value="SOLUTE CARRIER FAMILY 35 MEMBER G2-RELATED"/>
    <property type="match status" value="1"/>
</dbReference>
<feature type="transmembrane region" description="Helical" evidence="1">
    <location>
        <begin position="127"/>
        <end position="146"/>
    </location>
</feature>
<feature type="transmembrane region" description="Helical" evidence="1">
    <location>
        <begin position="152"/>
        <end position="172"/>
    </location>
</feature>
<evidence type="ECO:0000256" key="1">
    <source>
        <dbReference type="SAM" id="Phobius"/>
    </source>
</evidence>
<evidence type="ECO:0000313" key="4">
    <source>
        <dbReference type="Proteomes" id="UP000218267"/>
    </source>
</evidence>
<dbReference type="PANTHER" id="PTHR22911">
    <property type="entry name" value="ACYL-MALONYL CONDENSING ENZYME-RELATED"/>
    <property type="match status" value="1"/>
</dbReference>
<proteinExistence type="predicted"/>
<feature type="transmembrane region" description="Helical" evidence="1">
    <location>
        <begin position="74"/>
        <end position="95"/>
    </location>
</feature>
<dbReference type="KEGG" id="mbas:ALGA_1306"/>
<name>A0A1Y1CKA5_9BACT</name>
<feature type="domain" description="EamA" evidence="2">
    <location>
        <begin position="162"/>
        <end position="291"/>
    </location>
</feature>
<keyword evidence="1" id="KW-1133">Transmembrane helix</keyword>
<reference evidence="3 4" key="1">
    <citation type="journal article" date="2018" name="Mar. Genomics">
        <title>Complete genome sequence of Marinifilaceae bacterium strain SPP2, isolated from the Antarctic marine sediment.</title>
        <authorList>
            <person name="Watanabe M."/>
            <person name="Kojima H."/>
            <person name="Fukui M."/>
        </authorList>
    </citation>
    <scope>NUCLEOTIDE SEQUENCE [LARGE SCALE GENOMIC DNA]</scope>
    <source>
        <strain evidence="3 4">SPP2</strain>
    </source>
</reference>
<keyword evidence="1" id="KW-0812">Transmembrane</keyword>
<accession>A0A1Y1CKA5</accession>
<organism evidence="3 4">
    <name type="scientific">Labilibaculum antarcticum</name>
    <dbReference type="NCBI Taxonomy" id="1717717"/>
    <lineage>
        <taxon>Bacteria</taxon>
        <taxon>Pseudomonadati</taxon>
        <taxon>Bacteroidota</taxon>
        <taxon>Bacteroidia</taxon>
        <taxon>Marinilabiliales</taxon>
        <taxon>Marinifilaceae</taxon>
        <taxon>Labilibaculum</taxon>
    </lineage>
</organism>
<dbReference type="RefSeq" id="WP_096428582.1">
    <property type="nucleotide sequence ID" value="NZ_AP018042.1"/>
</dbReference>
<dbReference type="Gene3D" id="1.10.3730.20">
    <property type="match status" value="1"/>
</dbReference>
<dbReference type="AlphaFoldDB" id="A0A1Y1CKA5"/>
<dbReference type="SUPFAM" id="SSF103481">
    <property type="entry name" value="Multidrug resistance efflux transporter EmrE"/>
    <property type="match status" value="2"/>
</dbReference>
<evidence type="ECO:0000259" key="2">
    <source>
        <dbReference type="Pfam" id="PF00892"/>
    </source>
</evidence>
<dbReference type="InterPro" id="IPR000620">
    <property type="entry name" value="EamA_dom"/>
</dbReference>
<dbReference type="InterPro" id="IPR037185">
    <property type="entry name" value="EmrE-like"/>
</dbReference>
<feature type="transmembrane region" description="Helical" evidence="1">
    <location>
        <begin position="219"/>
        <end position="239"/>
    </location>
</feature>
<dbReference type="OrthoDB" id="1117406at2"/>
<evidence type="ECO:0000313" key="3">
    <source>
        <dbReference type="EMBL" id="BAX79691.1"/>
    </source>
</evidence>
<keyword evidence="4" id="KW-1185">Reference proteome</keyword>
<dbReference type="Proteomes" id="UP000218267">
    <property type="component" value="Chromosome"/>
</dbReference>
<keyword evidence="1" id="KW-0472">Membrane</keyword>
<feature type="transmembrane region" description="Helical" evidence="1">
    <location>
        <begin position="251"/>
        <end position="271"/>
    </location>
</feature>